<dbReference type="GO" id="GO:0004665">
    <property type="term" value="F:prephenate dehydrogenase (NADP+) activity"/>
    <property type="evidence" value="ECO:0007669"/>
    <property type="project" value="InterPro"/>
</dbReference>
<protein>
    <recommendedName>
        <fullName evidence="4">Prephenate dehydrogenase</fullName>
        <ecNumber evidence="3">1.3.1.12</ecNumber>
    </recommendedName>
</protein>
<keyword evidence="7" id="KW-0560">Oxidoreductase</keyword>
<accession>A0A3G2R781</accession>
<evidence type="ECO:0000256" key="1">
    <source>
        <dbReference type="ARBA" id="ARBA00005067"/>
    </source>
</evidence>
<evidence type="ECO:0000256" key="10">
    <source>
        <dbReference type="ARBA" id="ARBA00049260"/>
    </source>
</evidence>
<comment type="similarity">
    <text evidence="2">Belongs to the prephenate/arogenate dehydrogenase family.</text>
</comment>
<evidence type="ECO:0000256" key="3">
    <source>
        <dbReference type="ARBA" id="ARBA00012068"/>
    </source>
</evidence>
<evidence type="ECO:0000256" key="2">
    <source>
        <dbReference type="ARBA" id="ARBA00007964"/>
    </source>
</evidence>
<dbReference type="Gene3D" id="1.10.3660.10">
    <property type="entry name" value="6-phosphogluconate dehydrogenase C-terminal like domain"/>
    <property type="match status" value="1"/>
</dbReference>
<keyword evidence="6" id="KW-0028">Amino-acid biosynthesis</keyword>
<comment type="catalytic activity">
    <reaction evidence="10">
        <text>prephenate + NAD(+) = 3-(4-hydroxyphenyl)pyruvate + CO2 + NADH</text>
        <dbReference type="Rhea" id="RHEA:13869"/>
        <dbReference type="ChEBI" id="CHEBI:16526"/>
        <dbReference type="ChEBI" id="CHEBI:29934"/>
        <dbReference type="ChEBI" id="CHEBI:36242"/>
        <dbReference type="ChEBI" id="CHEBI:57540"/>
        <dbReference type="ChEBI" id="CHEBI:57945"/>
        <dbReference type="EC" id="1.3.1.12"/>
    </reaction>
</comment>
<dbReference type="FunFam" id="1.10.3660.10:FF:000003">
    <property type="entry name" value="Prephenate dehydrogenase"/>
    <property type="match status" value="1"/>
</dbReference>
<dbReference type="SUPFAM" id="SSF51735">
    <property type="entry name" value="NAD(P)-binding Rossmann-fold domains"/>
    <property type="match status" value="1"/>
</dbReference>
<dbReference type="Pfam" id="PF02153">
    <property type="entry name" value="PDH_N"/>
    <property type="match status" value="1"/>
</dbReference>
<dbReference type="InterPro" id="IPR036291">
    <property type="entry name" value="NAD(P)-bd_dom_sf"/>
</dbReference>
<keyword evidence="5" id="KW-0827">Tyrosine biosynthesis</keyword>
<dbReference type="SUPFAM" id="SSF48179">
    <property type="entry name" value="6-phosphogluconate dehydrogenase C-terminal domain-like"/>
    <property type="match status" value="1"/>
</dbReference>
<dbReference type="PANTHER" id="PTHR21363:SF0">
    <property type="entry name" value="PREPHENATE DEHYDROGENASE [NADP(+)]"/>
    <property type="match status" value="1"/>
</dbReference>
<name>A0A3G2R781_9FIRM</name>
<sequence>MAIKDSAAVIGLGLIGGSIAKALKKMGIKVMGLDSDEQTLAMAKSEGIETHCFNTQGMAGETAIPDIFSHTGIIFLCVPVSFISSTVKLIANHVPRGAIITDTGSVKKVIVRDVEAVLPDGVSFVGGHPMAGSERSGFGWAREDMFYGAPYILTPTPGTDAEILWTMVKLVRDLGAKPIIMSPEEHDRVVAAVSHLPQIISTTLVNAVAEVHPEGSVMDLAGGGWRDTTRIAGSNAVMWKDILISNKDEILPLISAFKEQLSVLESAIKSSDEAVIKGRFQNAKAYKK</sequence>
<feature type="domain" description="Prephenate/arogenate dehydrogenase" evidence="11">
    <location>
        <begin position="5"/>
        <end position="288"/>
    </location>
</feature>
<dbReference type="RefSeq" id="WP_122015119.1">
    <property type="nucleotide sequence ID" value="NZ_CP033169.1"/>
</dbReference>
<evidence type="ECO:0000256" key="6">
    <source>
        <dbReference type="ARBA" id="ARBA00022605"/>
    </source>
</evidence>
<keyword evidence="13" id="KW-1185">Reference proteome</keyword>
<evidence type="ECO:0000313" key="12">
    <source>
        <dbReference type="EMBL" id="AYO31253.1"/>
    </source>
</evidence>
<gene>
    <name evidence="12" type="ORF">D2962_12175</name>
</gene>
<evidence type="ECO:0000256" key="9">
    <source>
        <dbReference type="ARBA" id="ARBA00023141"/>
    </source>
</evidence>
<dbReference type="GO" id="GO:0006571">
    <property type="term" value="P:tyrosine biosynthetic process"/>
    <property type="evidence" value="ECO:0007669"/>
    <property type="project" value="UniProtKB-KW"/>
</dbReference>
<dbReference type="Gene3D" id="3.40.50.720">
    <property type="entry name" value="NAD(P)-binding Rossmann-like Domain"/>
    <property type="match status" value="1"/>
</dbReference>
<dbReference type="InterPro" id="IPR046826">
    <property type="entry name" value="PDH_N"/>
</dbReference>
<keyword evidence="8" id="KW-0520">NAD</keyword>
<dbReference type="InterPro" id="IPR050812">
    <property type="entry name" value="Preph/Arog_dehydrog"/>
</dbReference>
<evidence type="ECO:0000256" key="4">
    <source>
        <dbReference type="ARBA" id="ARBA00016891"/>
    </source>
</evidence>
<proteinExistence type="inferred from homology"/>
<dbReference type="FunFam" id="3.40.50.720:FF:000208">
    <property type="entry name" value="Prephenate dehydrogenase"/>
    <property type="match status" value="1"/>
</dbReference>
<dbReference type="GO" id="GO:0008977">
    <property type="term" value="F:prephenate dehydrogenase (NAD+) activity"/>
    <property type="evidence" value="ECO:0007669"/>
    <property type="project" value="UniProtKB-EC"/>
</dbReference>
<organism evidence="12 13">
    <name type="scientific">Biomaibacter acetigenes</name>
    <dbReference type="NCBI Taxonomy" id="2316383"/>
    <lineage>
        <taxon>Bacteria</taxon>
        <taxon>Bacillati</taxon>
        <taxon>Bacillota</taxon>
        <taxon>Clostridia</taxon>
        <taxon>Thermosediminibacterales</taxon>
        <taxon>Tepidanaerobacteraceae</taxon>
        <taxon>Biomaibacter</taxon>
    </lineage>
</organism>
<dbReference type="Pfam" id="PF20463">
    <property type="entry name" value="PDH_C"/>
    <property type="match status" value="1"/>
</dbReference>
<dbReference type="PANTHER" id="PTHR21363">
    <property type="entry name" value="PREPHENATE DEHYDROGENASE"/>
    <property type="match status" value="1"/>
</dbReference>
<dbReference type="Proteomes" id="UP000280960">
    <property type="component" value="Chromosome"/>
</dbReference>
<dbReference type="InterPro" id="IPR003099">
    <property type="entry name" value="Prephen_DH"/>
</dbReference>
<evidence type="ECO:0000259" key="11">
    <source>
        <dbReference type="PROSITE" id="PS51176"/>
    </source>
</evidence>
<evidence type="ECO:0000256" key="8">
    <source>
        <dbReference type="ARBA" id="ARBA00023027"/>
    </source>
</evidence>
<dbReference type="EC" id="1.3.1.12" evidence="3"/>
<dbReference type="InterPro" id="IPR046825">
    <property type="entry name" value="PDH_C"/>
</dbReference>
<dbReference type="GO" id="GO:0070403">
    <property type="term" value="F:NAD+ binding"/>
    <property type="evidence" value="ECO:0007669"/>
    <property type="project" value="InterPro"/>
</dbReference>
<keyword evidence="9" id="KW-0057">Aromatic amino acid biosynthesis</keyword>
<dbReference type="AlphaFoldDB" id="A0A3G2R781"/>
<comment type="pathway">
    <text evidence="1">Amino-acid biosynthesis; L-tyrosine biosynthesis; (4-hydroxyphenyl)pyruvate from prephenate (NAD(+) route): step 1/1.</text>
</comment>
<evidence type="ECO:0000313" key="13">
    <source>
        <dbReference type="Proteomes" id="UP000280960"/>
    </source>
</evidence>
<dbReference type="PROSITE" id="PS51176">
    <property type="entry name" value="PDH_ADH"/>
    <property type="match status" value="1"/>
</dbReference>
<reference evidence="12 13" key="1">
    <citation type="submission" date="2018-10" db="EMBL/GenBank/DDBJ databases">
        <authorList>
            <person name="Zhang X."/>
        </authorList>
    </citation>
    <scope>NUCLEOTIDE SEQUENCE [LARGE SCALE GENOMIC DNA]</scope>
    <source>
        <strain evidence="12 13">SK-G1</strain>
    </source>
</reference>
<evidence type="ECO:0000256" key="5">
    <source>
        <dbReference type="ARBA" id="ARBA00022498"/>
    </source>
</evidence>
<dbReference type="InterPro" id="IPR008927">
    <property type="entry name" value="6-PGluconate_DH-like_C_sf"/>
</dbReference>
<dbReference type="EMBL" id="CP033169">
    <property type="protein sequence ID" value="AYO31253.1"/>
    <property type="molecule type" value="Genomic_DNA"/>
</dbReference>
<dbReference type="KEGG" id="bacg:D2962_12175"/>
<evidence type="ECO:0000256" key="7">
    <source>
        <dbReference type="ARBA" id="ARBA00023002"/>
    </source>
</evidence>